<evidence type="ECO:0000259" key="3">
    <source>
        <dbReference type="Pfam" id="PF03732"/>
    </source>
</evidence>
<feature type="compositionally biased region" description="Low complexity" evidence="1">
    <location>
        <begin position="117"/>
        <end position="132"/>
    </location>
</feature>
<evidence type="ECO:0000313" key="4">
    <source>
        <dbReference type="EMBL" id="MCI34597.1"/>
    </source>
</evidence>
<dbReference type="Proteomes" id="UP000265520">
    <property type="component" value="Unassembled WGS sequence"/>
</dbReference>
<name>A0A392REG3_9FABA</name>
<dbReference type="InterPro" id="IPR005162">
    <property type="entry name" value="Retrotrans_gag_dom"/>
</dbReference>
<keyword evidence="2" id="KW-0732">Signal</keyword>
<dbReference type="Pfam" id="PF03732">
    <property type="entry name" value="Retrotrans_gag"/>
    <property type="match status" value="1"/>
</dbReference>
<organism evidence="4 5">
    <name type="scientific">Trifolium medium</name>
    <dbReference type="NCBI Taxonomy" id="97028"/>
    <lineage>
        <taxon>Eukaryota</taxon>
        <taxon>Viridiplantae</taxon>
        <taxon>Streptophyta</taxon>
        <taxon>Embryophyta</taxon>
        <taxon>Tracheophyta</taxon>
        <taxon>Spermatophyta</taxon>
        <taxon>Magnoliopsida</taxon>
        <taxon>eudicotyledons</taxon>
        <taxon>Gunneridae</taxon>
        <taxon>Pentapetalae</taxon>
        <taxon>rosids</taxon>
        <taxon>fabids</taxon>
        <taxon>Fabales</taxon>
        <taxon>Fabaceae</taxon>
        <taxon>Papilionoideae</taxon>
        <taxon>50 kb inversion clade</taxon>
        <taxon>NPAAA clade</taxon>
        <taxon>Hologalegina</taxon>
        <taxon>IRL clade</taxon>
        <taxon>Trifolieae</taxon>
        <taxon>Trifolium</taxon>
    </lineage>
</organism>
<sequence length="132" mass="15114">MFRNGLITTWFGFLQALETRFAPSYYDDPSQALFKLTQRGSLNQYLTEFERIANRIIGLPQPFILSCFIFGLSPEIRREVQALQPATLSVATALAKLQEDKLDERRRHFKPKHQHQSSSSSTNTTTTPLLPN</sequence>
<keyword evidence="5" id="KW-1185">Reference proteome</keyword>
<feature type="region of interest" description="Disordered" evidence="1">
    <location>
        <begin position="104"/>
        <end position="132"/>
    </location>
</feature>
<dbReference type="EMBL" id="LXQA010215241">
    <property type="protein sequence ID" value="MCI34597.1"/>
    <property type="molecule type" value="Genomic_DNA"/>
</dbReference>
<proteinExistence type="predicted"/>
<comment type="caution">
    <text evidence="4">The sequence shown here is derived from an EMBL/GenBank/DDBJ whole genome shotgun (WGS) entry which is preliminary data.</text>
</comment>
<protein>
    <recommendedName>
        <fullName evidence="3">Retrotransposon gag domain-containing protein</fullName>
    </recommendedName>
</protein>
<evidence type="ECO:0000313" key="5">
    <source>
        <dbReference type="Proteomes" id="UP000265520"/>
    </source>
</evidence>
<reference evidence="4 5" key="1">
    <citation type="journal article" date="2018" name="Front. Plant Sci.">
        <title>Red Clover (Trifolium pratense) and Zigzag Clover (T. medium) - A Picture of Genomic Similarities and Differences.</title>
        <authorList>
            <person name="Dluhosova J."/>
            <person name="Istvanek J."/>
            <person name="Nedelnik J."/>
            <person name="Repkova J."/>
        </authorList>
    </citation>
    <scope>NUCLEOTIDE SEQUENCE [LARGE SCALE GENOMIC DNA]</scope>
    <source>
        <strain evidence="5">cv. 10/8</strain>
        <tissue evidence="4">Leaf</tissue>
    </source>
</reference>
<feature type="chain" id="PRO_5017418023" description="Retrotransposon gag domain-containing protein" evidence="2">
    <location>
        <begin position="17"/>
        <end position="132"/>
    </location>
</feature>
<evidence type="ECO:0000256" key="2">
    <source>
        <dbReference type="SAM" id="SignalP"/>
    </source>
</evidence>
<feature type="domain" description="Retrotransposon gag" evidence="3">
    <location>
        <begin position="7"/>
        <end position="73"/>
    </location>
</feature>
<feature type="non-terminal residue" evidence="4">
    <location>
        <position position="132"/>
    </location>
</feature>
<dbReference type="AlphaFoldDB" id="A0A392REG3"/>
<evidence type="ECO:0000256" key="1">
    <source>
        <dbReference type="SAM" id="MobiDB-lite"/>
    </source>
</evidence>
<accession>A0A392REG3</accession>
<feature type="signal peptide" evidence="2">
    <location>
        <begin position="1"/>
        <end position="16"/>
    </location>
</feature>